<dbReference type="EMBL" id="JBHLUU010000123">
    <property type="protein sequence ID" value="MFC0477620.1"/>
    <property type="molecule type" value="Genomic_DNA"/>
</dbReference>
<evidence type="ECO:0000256" key="3">
    <source>
        <dbReference type="ARBA" id="ARBA00023027"/>
    </source>
</evidence>
<dbReference type="Pfam" id="PF00389">
    <property type="entry name" value="2-Hacid_dh"/>
    <property type="match status" value="1"/>
</dbReference>
<dbReference type="InterPro" id="IPR006139">
    <property type="entry name" value="D-isomer_2_OHA_DH_cat_dom"/>
</dbReference>
<name>A0ABV6KX83_9BACI</name>
<dbReference type="RefSeq" id="WP_377058946.1">
    <property type="nucleotide sequence ID" value="NZ_JBHLUU010000123.1"/>
</dbReference>
<evidence type="ECO:0000256" key="2">
    <source>
        <dbReference type="ARBA" id="ARBA00023002"/>
    </source>
</evidence>
<evidence type="ECO:0000256" key="4">
    <source>
        <dbReference type="RuleBase" id="RU003719"/>
    </source>
</evidence>
<keyword evidence="8" id="KW-1185">Reference proteome</keyword>
<dbReference type="InterPro" id="IPR029753">
    <property type="entry name" value="D-isomer_DH_CS"/>
</dbReference>
<dbReference type="Proteomes" id="UP001589738">
    <property type="component" value="Unassembled WGS sequence"/>
</dbReference>
<dbReference type="PANTHER" id="PTHR43333:SF1">
    <property type="entry name" value="D-ISOMER SPECIFIC 2-HYDROXYACID DEHYDROGENASE NAD-BINDING DOMAIN-CONTAINING PROTEIN"/>
    <property type="match status" value="1"/>
</dbReference>
<evidence type="ECO:0000313" key="7">
    <source>
        <dbReference type="EMBL" id="MFC0477620.1"/>
    </source>
</evidence>
<reference evidence="7 8" key="1">
    <citation type="submission" date="2024-09" db="EMBL/GenBank/DDBJ databases">
        <authorList>
            <person name="Sun Q."/>
            <person name="Mori K."/>
        </authorList>
    </citation>
    <scope>NUCLEOTIDE SEQUENCE [LARGE SCALE GENOMIC DNA]</scope>
    <source>
        <strain evidence="7 8">CGMCC 1.9126</strain>
    </source>
</reference>
<dbReference type="SUPFAM" id="SSF52283">
    <property type="entry name" value="Formate/glycerate dehydrogenase catalytic domain-like"/>
    <property type="match status" value="1"/>
</dbReference>
<comment type="similarity">
    <text evidence="1 4">Belongs to the D-isomer specific 2-hydroxyacid dehydrogenase family.</text>
</comment>
<dbReference type="Gene3D" id="3.40.50.720">
    <property type="entry name" value="NAD(P)-binding Rossmann-like Domain"/>
    <property type="match status" value="2"/>
</dbReference>
<dbReference type="PANTHER" id="PTHR43333">
    <property type="entry name" value="2-HACID_DH_C DOMAIN-CONTAINING PROTEIN"/>
    <property type="match status" value="1"/>
</dbReference>
<comment type="caution">
    <text evidence="7">The sequence shown here is derived from an EMBL/GenBank/DDBJ whole genome shotgun (WGS) entry which is preliminary data.</text>
</comment>
<sequence length="331" mass="37341">MLYLEYRNFQKSRCHSLRKLVVTHNLEQVYVNEIQAVLPDWEIVVGKEIYKEHIPTAEIILGWKKDIKDLLGDSSTLKWVQTWSAGVNNLPLPTLHERGVLVTSANGVHAFPISETIFGLMLALTRNIHTYVRNQSSKHWHHAGLKLEIHGKTIGIIGVGAIGKETAKIAKAFGMKVLGVRNSHLSEEHVDEMYTTAELETVLPQCDYVVSTLPLTKDTKGLFSKKQFQLMKPDSFFINIGRGEIVVEEDLIQALQTGEIAGAGLDVFEVEPLPENSPLWEMENVIVTPHTSGSTEYYDRRVVEDIFLPNLRQYINGEKPPINVVDFVKGY</sequence>
<dbReference type="InterPro" id="IPR036291">
    <property type="entry name" value="NAD(P)-bd_dom_sf"/>
</dbReference>
<evidence type="ECO:0000259" key="6">
    <source>
        <dbReference type="Pfam" id="PF02826"/>
    </source>
</evidence>
<dbReference type="InterPro" id="IPR006140">
    <property type="entry name" value="D-isomer_DH_NAD-bd"/>
</dbReference>
<feature type="domain" description="D-isomer specific 2-hydroxyacid dehydrogenase catalytic" evidence="5">
    <location>
        <begin position="47"/>
        <end position="325"/>
    </location>
</feature>
<dbReference type="Pfam" id="PF02826">
    <property type="entry name" value="2-Hacid_dh_C"/>
    <property type="match status" value="1"/>
</dbReference>
<evidence type="ECO:0000256" key="1">
    <source>
        <dbReference type="ARBA" id="ARBA00005854"/>
    </source>
</evidence>
<evidence type="ECO:0000313" key="8">
    <source>
        <dbReference type="Proteomes" id="UP001589738"/>
    </source>
</evidence>
<keyword evidence="3" id="KW-0520">NAD</keyword>
<organism evidence="7 8">
    <name type="scientific">Robertmurraya beringensis</name>
    <dbReference type="NCBI Taxonomy" id="641660"/>
    <lineage>
        <taxon>Bacteria</taxon>
        <taxon>Bacillati</taxon>
        <taxon>Bacillota</taxon>
        <taxon>Bacilli</taxon>
        <taxon>Bacillales</taxon>
        <taxon>Bacillaceae</taxon>
        <taxon>Robertmurraya</taxon>
    </lineage>
</organism>
<dbReference type="PROSITE" id="PS00671">
    <property type="entry name" value="D_2_HYDROXYACID_DH_3"/>
    <property type="match status" value="1"/>
</dbReference>
<dbReference type="SUPFAM" id="SSF51735">
    <property type="entry name" value="NAD(P)-binding Rossmann-fold domains"/>
    <property type="match status" value="1"/>
</dbReference>
<protein>
    <submittedName>
        <fullName evidence="7">D-2-hydroxyacid dehydrogenase</fullName>
    </submittedName>
</protein>
<gene>
    <name evidence="7" type="ORF">ACFFHF_20730</name>
</gene>
<accession>A0ABV6KX83</accession>
<proteinExistence type="inferred from homology"/>
<keyword evidence="2 4" id="KW-0560">Oxidoreductase</keyword>
<feature type="domain" description="D-isomer specific 2-hydroxyacid dehydrogenase NAD-binding" evidence="6">
    <location>
        <begin position="118"/>
        <end position="292"/>
    </location>
</feature>
<evidence type="ECO:0000259" key="5">
    <source>
        <dbReference type="Pfam" id="PF00389"/>
    </source>
</evidence>
<dbReference type="CDD" id="cd05300">
    <property type="entry name" value="2-Hacid_dh_1"/>
    <property type="match status" value="1"/>
</dbReference>